<dbReference type="SUPFAM" id="SSF51316">
    <property type="entry name" value="Mss4-like"/>
    <property type="match status" value="1"/>
</dbReference>
<dbReference type="EMBL" id="CP137578">
    <property type="protein sequence ID" value="WOX27125.1"/>
    <property type="molecule type" value="Genomic_DNA"/>
</dbReference>
<evidence type="ECO:0000313" key="9">
    <source>
        <dbReference type="Proteomes" id="UP001304419"/>
    </source>
</evidence>
<comment type="similarity">
    <text evidence="1">Belongs to the Gfa family.</text>
</comment>
<sequence>MKEMFAGSCLCGQVKYLVEGNAQGFYLCHCEYCQKDTGSAHAANLFFQNAMLTWLAGEKLITRFTLPNTKHVKAFCACCGSAVPNQQPVGLVVPAGSLDDAPSLTPTAHLFIASKAKWDEKLEQVLAFETLPRD</sequence>
<dbReference type="PROSITE" id="PS51891">
    <property type="entry name" value="CENP_V_GFA"/>
    <property type="match status" value="1"/>
</dbReference>
<evidence type="ECO:0000313" key="6">
    <source>
        <dbReference type="EMBL" id="NLR20294.1"/>
    </source>
</evidence>
<dbReference type="GO" id="GO:0016846">
    <property type="term" value="F:carbon-sulfur lyase activity"/>
    <property type="evidence" value="ECO:0007669"/>
    <property type="project" value="InterPro"/>
</dbReference>
<evidence type="ECO:0000313" key="8">
    <source>
        <dbReference type="Proteomes" id="UP000646877"/>
    </source>
</evidence>
<evidence type="ECO:0000256" key="1">
    <source>
        <dbReference type="ARBA" id="ARBA00005495"/>
    </source>
</evidence>
<dbReference type="Gene3D" id="3.90.1590.10">
    <property type="entry name" value="glutathione-dependent formaldehyde- activating enzyme (gfa)"/>
    <property type="match status" value="1"/>
</dbReference>
<keyword evidence="4" id="KW-0456">Lyase</keyword>
<evidence type="ECO:0000313" key="7">
    <source>
        <dbReference type="EMBL" id="WOX27125.1"/>
    </source>
</evidence>
<reference evidence="6" key="1">
    <citation type="submission" date="2019-10" db="EMBL/GenBank/DDBJ databases">
        <authorList>
            <person name="Paulsen S."/>
        </authorList>
    </citation>
    <scope>NUCLEOTIDE SEQUENCE</scope>
    <source>
        <strain evidence="6">LMG 19692</strain>
    </source>
</reference>
<dbReference type="InterPro" id="IPR011057">
    <property type="entry name" value="Mss4-like_sf"/>
</dbReference>
<evidence type="ECO:0000256" key="2">
    <source>
        <dbReference type="ARBA" id="ARBA00022723"/>
    </source>
</evidence>
<reference evidence="7 9" key="2">
    <citation type="submission" date="2023-10" db="EMBL/GenBank/DDBJ databases">
        <title>To unveil natural product biosynthetic capacity in Pseudoalteromonas.</title>
        <authorList>
            <person name="Wang J."/>
        </authorList>
    </citation>
    <scope>NUCLEOTIDE SEQUENCE [LARGE SCALE GENOMIC DNA]</scope>
    <source>
        <strain evidence="7 9">DSM 15914</strain>
    </source>
</reference>
<dbReference type="RefSeq" id="WP_193521473.1">
    <property type="nucleotide sequence ID" value="NZ_CBCSDF010000008.1"/>
</dbReference>
<dbReference type="GO" id="GO:0046872">
    <property type="term" value="F:metal ion binding"/>
    <property type="evidence" value="ECO:0007669"/>
    <property type="project" value="UniProtKB-KW"/>
</dbReference>
<organism evidence="6 8">
    <name type="scientific">Pseudoalteromonas maricaloris</name>
    <dbReference type="NCBI Taxonomy" id="184924"/>
    <lineage>
        <taxon>Bacteria</taxon>
        <taxon>Pseudomonadati</taxon>
        <taxon>Pseudomonadota</taxon>
        <taxon>Gammaproteobacteria</taxon>
        <taxon>Alteromonadales</taxon>
        <taxon>Pseudoalteromonadaceae</taxon>
        <taxon>Pseudoalteromonas</taxon>
    </lineage>
</organism>
<dbReference type="Pfam" id="PF04828">
    <property type="entry name" value="GFA"/>
    <property type="match status" value="1"/>
</dbReference>
<evidence type="ECO:0000259" key="5">
    <source>
        <dbReference type="PROSITE" id="PS51891"/>
    </source>
</evidence>
<feature type="domain" description="CENP-V/GFA" evidence="5">
    <location>
        <begin position="5"/>
        <end position="119"/>
    </location>
</feature>
<name>A0A8I2H2Y6_9GAMM</name>
<dbReference type="PANTHER" id="PTHR33337">
    <property type="entry name" value="GFA DOMAIN-CONTAINING PROTEIN"/>
    <property type="match status" value="1"/>
</dbReference>
<dbReference type="Proteomes" id="UP000646877">
    <property type="component" value="Unassembled WGS sequence"/>
</dbReference>
<evidence type="ECO:0000256" key="3">
    <source>
        <dbReference type="ARBA" id="ARBA00022833"/>
    </source>
</evidence>
<dbReference type="Proteomes" id="UP001304419">
    <property type="component" value="Chromosome 1"/>
</dbReference>
<keyword evidence="3" id="KW-0862">Zinc</keyword>
<keyword evidence="9" id="KW-1185">Reference proteome</keyword>
<dbReference type="InterPro" id="IPR006913">
    <property type="entry name" value="CENP-V/GFA"/>
</dbReference>
<evidence type="ECO:0000256" key="4">
    <source>
        <dbReference type="ARBA" id="ARBA00023239"/>
    </source>
</evidence>
<dbReference type="AlphaFoldDB" id="A0A8I2H2Y6"/>
<dbReference type="EMBL" id="WEIA01000001">
    <property type="protein sequence ID" value="NLR20294.1"/>
    <property type="molecule type" value="Genomic_DNA"/>
</dbReference>
<proteinExistence type="inferred from homology"/>
<accession>A0A8I2H2Y6</accession>
<gene>
    <name evidence="6" type="ORF">F9Y85_02945</name>
    <name evidence="7" type="ORF">R5H13_10615</name>
</gene>
<keyword evidence="2" id="KW-0479">Metal-binding</keyword>
<protein>
    <submittedName>
        <fullName evidence="6">GFA family protein</fullName>
    </submittedName>
</protein>
<dbReference type="PANTHER" id="PTHR33337:SF40">
    <property type="entry name" value="CENP-V_GFA DOMAIN-CONTAINING PROTEIN-RELATED"/>
    <property type="match status" value="1"/>
</dbReference>